<evidence type="ECO:0000313" key="5">
    <source>
        <dbReference type="Proteomes" id="UP000036449"/>
    </source>
</evidence>
<comment type="similarity">
    <text evidence="1">Belongs to the methyltransferase superfamily. L-isoaspartyl/D-aspartyl protein methyltransferase family.</text>
</comment>
<sequence>MLDYAQARRLMVDCQLRTFDVTDIALLDAFDAVPRERFMPADREAFAYIDQPQAVGTENGETRFMPAPMVLARLIQALALKPGHRVLEVGTGLGYGAALLRRLGVEVVALESLPGLAAAAQERLAQAGAGDGVTVEVGPLEKGAASHAPYDAILVNGQVEQRPQGLLDQLADGGRLACVQGQGRPAKATLWVRSGDAFGSRPLFDATLPALRAFAVETGFAF</sequence>
<name>A0A0J6T8I4_9HYPH</name>
<dbReference type="CDD" id="cd02440">
    <property type="entry name" value="AdoMet_MTases"/>
    <property type="match status" value="1"/>
</dbReference>
<evidence type="ECO:0000256" key="3">
    <source>
        <dbReference type="ARBA" id="ARBA00030757"/>
    </source>
</evidence>
<dbReference type="SUPFAM" id="SSF53335">
    <property type="entry name" value="S-adenosyl-L-methionine-dependent methyltransferases"/>
    <property type="match status" value="1"/>
</dbReference>
<keyword evidence="4" id="KW-0808">Transferase</keyword>
<dbReference type="GO" id="GO:0005737">
    <property type="term" value="C:cytoplasm"/>
    <property type="evidence" value="ECO:0007669"/>
    <property type="project" value="TreeGrafter"/>
</dbReference>
<protein>
    <recommendedName>
        <fullName evidence="2">Protein-L-isoaspartate O-methyltransferase</fullName>
    </recommendedName>
    <alternativeName>
        <fullName evidence="3">Protein L-isoaspartyl methyltransferase</fullName>
    </alternativeName>
</protein>
<comment type="caution">
    <text evidence="4">The sequence shown here is derived from an EMBL/GenBank/DDBJ whole genome shotgun (WGS) entry which is preliminary data.</text>
</comment>
<dbReference type="AlphaFoldDB" id="A0A0J6T8I4"/>
<organism evidence="4 5">
    <name type="scientific">Methylobacterium tarhaniae</name>
    <dbReference type="NCBI Taxonomy" id="1187852"/>
    <lineage>
        <taxon>Bacteria</taxon>
        <taxon>Pseudomonadati</taxon>
        <taxon>Pseudomonadota</taxon>
        <taxon>Alphaproteobacteria</taxon>
        <taxon>Hyphomicrobiales</taxon>
        <taxon>Methylobacteriaceae</taxon>
        <taxon>Methylobacterium</taxon>
    </lineage>
</organism>
<keyword evidence="5" id="KW-1185">Reference proteome</keyword>
<evidence type="ECO:0000256" key="1">
    <source>
        <dbReference type="ARBA" id="ARBA00005369"/>
    </source>
</evidence>
<dbReference type="PATRIC" id="fig|1187852.3.peg.4832"/>
<dbReference type="PANTHER" id="PTHR11579">
    <property type="entry name" value="PROTEIN-L-ISOASPARTATE O-METHYLTRANSFERASE"/>
    <property type="match status" value="1"/>
</dbReference>
<dbReference type="EMBL" id="LABZ01000038">
    <property type="protein sequence ID" value="KMO43700.1"/>
    <property type="molecule type" value="Genomic_DNA"/>
</dbReference>
<evidence type="ECO:0000313" key="4">
    <source>
        <dbReference type="EMBL" id="KMO43700.1"/>
    </source>
</evidence>
<proteinExistence type="inferred from homology"/>
<dbReference type="Gene3D" id="3.40.50.150">
    <property type="entry name" value="Vaccinia Virus protein VP39"/>
    <property type="match status" value="1"/>
</dbReference>
<reference evidence="4 5" key="1">
    <citation type="submission" date="2015-03" db="EMBL/GenBank/DDBJ databases">
        <title>Genome sequencing of Methylobacterium tarhaniae DSM 25844.</title>
        <authorList>
            <person name="Chaudhry V."/>
            <person name="Patil P.B."/>
        </authorList>
    </citation>
    <scope>NUCLEOTIDE SEQUENCE [LARGE SCALE GENOMIC DNA]</scope>
    <source>
        <strain evidence="4 5">DSM 25844</strain>
    </source>
</reference>
<accession>A0A0J6T8I4</accession>
<keyword evidence="4" id="KW-0489">Methyltransferase</keyword>
<evidence type="ECO:0000256" key="2">
    <source>
        <dbReference type="ARBA" id="ARBA00013346"/>
    </source>
</evidence>
<dbReference type="InterPro" id="IPR029063">
    <property type="entry name" value="SAM-dependent_MTases_sf"/>
</dbReference>
<dbReference type="Proteomes" id="UP000036449">
    <property type="component" value="Unassembled WGS sequence"/>
</dbReference>
<gene>
    <name evidence="4" type="ORF">VQ03_07125</name>
</gene>
<dbReference type="PANTHER" id="PTHR11579:SF18">
    <property type="entry name" value="PROTEIN-L-ISOASPARTATE O-METHYLTRANSFERASE"/>
    <property type="match status" value="1"/>
</dbReference>
<dbReference type="OrthoDB" id="9798496at2"/>
<dbReference type="Pfam" id="PF01135">
    <property type="entry name" value="PCMT"/>
    <property type="match status" value="1"/>
</dbReference>
<dbReference type="RefSeq" id="WP_048450177.1">
    <property type="nucleotide sequence ID" value="NZ_JBNNPJ010000037.1"/>
</dbReference>
<dbReference type="GO" id="GO:0004719">
    <property type="term" value="F:protein-L-isoaspartate (D-aspartate) O-methyltransferase activity"/>
    <property type="evidence" value="ECO:0007669"/>
    <property type="project" value="InterPro"/>
</dbReference>
<dbReference type="InterPro" id="IPR000682">
    <property type="entry name" value="PCMT"/>
</dbReference>
<dbReference type="GO" id="GO:0032259">
    <property type="term" value="P:methylation"/>
    <property type="evidence" value="ECO:0007669"/>
    <property type="project" value="UniProtKB-KW"/>
</dbReference>